<dbReference type="Proteomes" id="UP000486903">
    <property type="component" value="Unassembled WGS sequence"/>
</dbReference>
<reference evidence="1 2" key="1">
    <citation type="submission" date="2019-04" db="EMBL/GenBank/DDBJ databases">
        <title>Genome sequencing of Clostridium botulinum Groups I-IV and Clostridium butyricum.</title>
        <authorList>
            <person name="Brunt J."/>
            <person name="Van Vliet A.H.M."/>
            <person name="Stringer S.C."/>
            <person name="Carter A.T."/>
            <person name="Peck M.W."/>
        </authorList>
    </citation>
    <scope>NUCLEOTIDE SEQUENCE [LARGE SCALE GENOMIC DNA]</scope>
    <source>
        <strain evidence="1 2">BL81</strain>
    </source>
</reference>
<name>A0A6B4JP80_CLOBO</name>
<sequence>MILAIDPGNIESGVVLIEESNFKPLIAEKIDNEQLLYKICSGEYENFYREESINHVAIEMIASYGMAVGQSVFETCVFIGRLKETIYFTNQLSTPPNLRYIYRKDEKINLCNSMKAKDSNIIQALIDRFAPNTSNKGKGTKKEPGWFYGFKKDIWQAYAVGVTYYDMYIKPNCK</sequence>
<protein>
    <submittedName>
        <fullName evidence="1">Uncharacterized protein</fullName>
    </submittedName>
</protein>
<comment type="caution">
    <text evidence="1">The sequence shown here is derived from an EMBL/GenBank/DDBJ whole genome shotgun (WGS) entry which is preliminary data.</text>
</comment>
<accession>A0A6B4JP80</accession>
<proteinExistence type="predicted"/>
<dbReference type="EMBL" id="SXFB01000006">
    <property type="protein sequence ID" value="NFV26561.1"/>
    <property type="molecule type" value="Genomic_DNA"/>
</dbReference>
<dbReference type="AlphaFoldDB" id="A0A6B4JP80"/>
<evidence type="ECO:0000313" key="1">
    <source>
        <dbReference type="EMBL" id="NFV26561.1"/>
    </source>
</evidence>
<dbReference type="RefSeq" id="WP_003373712.1">
    <property type="nucleotide sequence ID" value="NZ_JACBBA010000004.1"/>
</dbReference>
<organism evidence="1 2">
    <name type="scientific">Clostridium botulinum</name>
    <dbReference type="NCBI Taxonomy" id="1491"/>
    <lineage>
        <taxon>Bacteria</taxon>
        <taxon>Bacillati</taxon>
        <taxon>Bacillota</taxon>
        <taxon>Clostridia</taxon>
        <taxon>Eubacteriales</taxon>
        <taxon>Clostridiaceae</taxon>
        <taxon>Clostridium</taxon>
    </lineage>
</organism>
<evidence type="ECO:0000313" key="2">
    <source>
        <dbReference type="Proteomes" id="UP000486903"/>
    </source>
</evidence>
<gene>
    <name evidence="1" type="ORF">FDG31_10335</name>
</gene>